<dbReference type="GeneID" id="25319295"/>
<dbReference type="AlphaFoldDB" id="A0A0F4YLM5"/>
<evidence type="ECO:0000313" key="3">
    <source>
        <dbReference type="Proteomes" id="UP000053958"/>
    </source>
</evidence>
<gene>
    <name evidence="2" type="ORF">T310_7019</name>
</gene>
<dbReference type="EMBL" id="LASV01000392">
    <property type="protein sequence ID" value="KKA19025.1"/>
    <property type="molecule type" value="Genomic_DNA"/>
</dbReference>
<feature type="compositionally biased region" description="Polar residues" evidence="1">
    <location>
        <begin position="106"/>
        <end position="117"/>
    </location>
</feature>
<protein>
    <submittedName>
        <fullName evidence="2">Uncharacterized protein</fullName>
    </submittedName>
</protein>
<feature type="compositionally biased region" description="Acidic residues" evidence="1">
    <location>
        <begin position="83"/>
        <end position="92"/>
    </location>
</feature>
<feature type="compositionally biased region" description="Basic and acidic residues" evidence="1">
    <location>
        <begin position="95"/>
        <end position="105"/>
    </location>
</feature>
<evidence type="ECO:0000313" key="2">
    <source>
        <dbReference type="EMBL" id="KKA19025.1"/>
    </source>
</evidence>
<sequence>MDQNPFADFVSLPKVHKAFEEHLPVRFLVEIPTKYLPSKDDIEDTWLAVRPVVITTLYGAGLGEVLTREKEAAGAFEKLVENEANENDDENTDNGNRKADGEEARGSNQESSHQPNFQKPPRTTIRVAWMEILEPNSYIIVEINYPGYDVSTADEHDAPILPVFVMRLRQPKKATSEEEQGDSEDEGPYFSIQNIHPGWALRVAKRCVKVHRHFQKLLDMAIENGQDEASLNRLRPPLIYPRNRNQSVIVLHVPDSDDSKISIPRSRHQGRPEQSSLLKQKAQPREDTTTFCTCIYNNYLVSVPCGPD</sequence>
<organism evidence="2 3">
    <name type="scientific">Rasamsonia emersonii (strain ATCC 16479 / CBS 393.64 / IMI 116815)</name>
    <dbReference type="NCBI Taxonomy" id="1408163"/>
    <lineage>
        <taxon>Eukaryota</taxon>
        <taxon>Fungi</taxon>
        <taxon>Dikarya</taxon>
        <taxon>Ascomycota</taxon>
        <taxon>Pezizomycotina</taxon>
        <taxon>Eurotiomycetes</taxon>
        <taxon>Eurotiomycetidae</taxon>
        <taxon>Eurotiales</taxon>
        <taxon>Trichocomaceae</taxon>
        <taxon>Rasamsonia</taxon>
    </lineage>
</organism>
<comment type="caution">
    <text evidence="2">The sequence shown here is derived from an EMBL/GenBank/DDBJ whole genome shotgun (WGS) entry which is preliminary data.</text>
</comment>
<accession>A0A0F4YLM5</accession>
<name>A0A0F4YLM5_RASE3</name>
<proteinExistence type="predicted"/>
<feature type="region of interest" description="Disordered" evidence="1">
    <location>
        <begin position="259"/>
        <end position="282"/>
    </location>
</feature>
<feature type="region of interest" description="Disordered" evidence="1">
    <location>
        <begin position="80"/>
        <end position="121"/>
    </location>
</feature>
<dbReference type="RefSeq" id="XP_013325637.1">
    <property type="nucleotide sequence ID" value="XM_013470183.1"/>
</dbReference>
<evidence type="ECO:0000256" key="1">
    <source>
        <dbReference type="SAM" id="MobiDB-lite"/>
    </source>
</evidence>
<keyword evidence="3" id="KW-1185">Reference proteome</keyword>
<dbReference type="Proteomes" id="UP000053958">
    <property type="component" value="Unassembled WGS sequence"/>
</dbReference>
<reference evidence="2 3" key="1">
    <citation type="submission" date="2015-04" db="EMBL/GenBank/DDBJ databases">
        <authorList>
            <person name="Heijne W.H."/>
            <person name="Fedorova N.D."/>
            <person name="Nierman W.C."/>
            <person name="Vollebregt A.W."/>
            <person name="Zhao Z."/>
            <person name="Wu L."/>
            <person name="Kumar M."/>
            <person name="Stam H."/>
            <person name="van den Berg M.A."/>
            <person name="Pel H.J."/>
        </authorList>
    </citation>
    <scope>NUCLEOTIDE SEQUENCE [LARGE SCALE GENOMIC DNA]</scope>
    <source>
        <strain evidence="2 3">CBS 393.64</strain>
    </source>
</reference>